<keyword evidence="1" id="KW-0812">Transmembrane</keyword>
<accession>A0A6M0T0I3</accession>
<gene>
    <name evidence="2" type="ORF">EXM42_07815</name>
</gene>
<dbReference type="EMBL" id="SGJP01000013">
    <property type="protein sequence ID" value="NFA60302.1"/>
    <property type="molecule type" value="Genomic_DNA"/>
</dbReference>
<dbReference type="Proteomes" id="UP000473089">
    <property type="component" value="Unassembled WGS sequence"/>
</dbReference>
<keyword evidence="1" id="KW-1133">Transmembrane helix</keyword>
<proteinExistence type="predicted"/>
<organism evidence="2 3">
    <name type="scientific">Clostridium botulinum</name>
    <dbReference type="NCBI Taxonomy" id="1491"/>
    <lineage>
        <taxon>Bacteria</taxon>
        <taxon>Bacillati</taxon>
        <taxon>Bacillota</taxon>
        <taxon>Clostridia</taxon>
        <taxon>Eubacteriales</taxon>
        <taxon>Clostridiaceae</taxon>
        <taxon>Clostridium</taxon>
    </lineage>
</organism>
<reference evidence="2 3" key="1">
    <citation type="submission" date="2019-02" db="EMBL/GenBank/DDBJ databases">
        <title>Genome sequencing of Clostridium botulinum clinical isolates.</title>
        <authorList>
            <person name="Brunt J."/>
            <person name="Van Vliet A.H.M."/>
            <person name="Stringer S.C."/>
            <person name="Grant K.A."/>
            <person name="Carter A.C."/>
            <person name="Peck M.W."/>
        </authorList>
    </citation>
    <scope>NUCLEOTIDE SEQUENCE [LARGE SCALE GENOMIC DNA]</scope>
    <source>
        <strain evidence="2 3">R1125/03</strain>
    </source>
</reference>
<evidence type="ECO:0000256" key="1">
    <source>
        <dbReference type="SAM" id="Phobius"/>
    </source>
</evidence>
<keyword evidence="1" id="KW-0472">Membrane</keyword>
<evidence type="ECO:0000313" key="2">
    <source>
        <dbReference type="EMBL" id="NFA60302.1"/>
    </source>
</evidence>
<evidence type="ECO:0000313" key="3">
    <source>
        <dbReference type="Proteomes" id="UP000473089"/>
    </source>
</evidence>
<feature type="transmembrane region" description="Helical" evidence="1">
    <location>
        <begin position="29"/>
        <end position="52"/>
    </location>
</feature>
<sequence>MILLVFIFYGLFMTYDILYLLNNSFKKEIPIYIIIMSISVIISSLVALNISIPSPMIYFESFFEWVKDILGGIL</sequence>
<protein>
    <submittedName>
        <fullName evidence="2">Uncharacterized protein</fullName>
    </submittedName>
</protein>
<name>A0A6M0T0I3_CLOBO</name>
<feature type="transmembrane region" description="Helical" evidence="1">
    <location>
        <begin position="6"/>
        <end position="22"/>
    </location>
</feature>
<dbReference type="AlphaFoldDB" id="A0A6M0T0I3"/>
<comment type="caution">
    <text evidence="2">The sequence shown here is derived from an EMBL/GenBank/DDBJ whole genome shotgun (WGS) entry which is preliminary data.</text>
</comment>